<feature type="domain" description="Alpha-L-rhamnosidase six-hairpin glycosidase" evidence="2">
    <location>
        <begin position="395"/>
        <end position="640"/>
    </location>
</feature>
<protein>
    <recommendedName>
        <fullName evidence="5">Alpha-L-rhamnosidase</fullName>
    </recommendedName>
</protein>
<dbReference type="Gene3D" id="2.60.120.260">
    <property type="entry name" value="Galactose-binding domain-like"/>
    <property type="match status" value="2"/>
</dbReference>
<sequence length="832" mass="90699">MHAAVPSPSRTSPVVLRDPSWQGHWIGPKAQQPELAGFGHPVSRAPFGRYLFRTSFTLTAVPDSIPARITADARYVVHLNGAEAGRGPVRSQPRRLHYDDLDLAPLARQGENTLVVLVTYYGQANSFWQPAVANATLGRDAVLVLEADLGDRLLVTDDTWQVLDPGAWHIAAAEGIDGLPVECLDARMLPHDWKTGAPDAAWRPAHITPALHMGALARSRPPTDPYGPLLPRPIGPLGGARLTPAMVAAAPSAETAAVHPHPVARVRAHLGDPSCPAPTTAVFPVELAPGPGKDQHLVVDMGRIVCGFLTVDLDAPRGTRVDLMYRESPHRPGVPEPMSSPNTGARYTARGHSDRFEALEVNGFRYLHALISGDGPVRVNGIEVREHLYPRAGNAYFRSSDPELDALYTAGVRTVELNSHDAFTDCPTREQRAWVGDGVVHQMVHLTTSTDWRLARRYVELGNSPRPDGILPMSVVGEIEQSGGTTIPDWSLHWLHGVHNLYRYTADRDLLAELAPTARRILAWYLPHFTGDGVLSDVPEWNLVDWSSVFATGASSVVTALWARGLREYADISVLLGNHGDAAWANGLWERVRDGFEMFWDERRGTYLDHIVQGTPQPATSQAAGAAAIVSGLAPTHRHQRIIDRVMDPERLVTRSWIGGDGAYDDRKIGDELRGVRRVDWDAEEEVVRAQPFLSYLVHDAAAVAGRTAELIGAMRDWSAFLRDGYDTFGECWDWGSPVHGWSSTPTRDLVTHVLGVTPGEPGFGRARVAPAYGLLERVEGAAPTPAGLLSVAFDAAGIEVDSPLPYVLVLPDGQERRHGAGHLRLAFTADR</sequence>
<proteinExistence type="predicted"/>
<dbReference type="Pfam" id="PF05592">
    <property type="entry name" value="Bac_rhamnosid"/>
    <property type="match status" value="1"/>
</dbReference>
<dbReference type="PANTHER" id="PTHR34987">
    <property type="entry name" value="C, PUTATIVE (AFU_ORTHOLOGUE AFUA_3G02880)-RELATED"/>
    <property type="match status" value="1"/>
</dbReference>
<name>A0ABM7F063_9ACTN</name>
<dbReference type="SUPFAM" id="SSF48208">
    <property type="entry name" value="Six-hairpin glycosidases"/>
    <property type="match status" value="1"/>
</dbReference>
<dbReference type="Gene3D" id="2.60.420.10">
    <property type="entry name" value="Maltose phosphorylase, domain 3"/>
    <property type="match status" value="1"/>
</dbReference>
<dbReference type="EMBL" id="AP018448">
    <property type="protein sequence ID" value="BBC29062.1"/>
    <property type="molecule type" value="Genomic_DNA"/>
</dbReference>
<dbReference type="InterPro" id="IPR035396">
    <property type="entry name" value="Bac_rhamnosid6H"/>
</dbReference>
<feature type="domain" description="Alpha-L-rhamnosidase concanavalin-like" evidence="1">
    <location>
        <begin position="293"/>
        <end position="367"/>
    </location>
</feature>
<dbReference type="InterPro" id="IPR008928">
    <property type="entry name" value="6-hairpin_glycosidase_sf"/>
</dbReference>
<organism evidence="3 4">
    <name type="scientific">Streptomyces graminofaciens</name>
    <dbReference type="NCBI Taxonomy" id="68212"/>
    <lineage>
        <taxon>Bacteria</taxon>
        <taxon>Bacillati</taxon>
        <taxon>Actinomycetota</taxon>
        <taxon>Actinomycetes</taxon>
        <taxon>Kitasatosporales</taxon>
        <taxon>Streptomycetaceae</taxon>
        <taxon>Streptomyces</taxon>
    </lineage>
</organism>
<reference evidence="3 4" key="2">
    <citation type="journal article" date="2023" name="ChemBioChem">
        <title>Acyltransferase Domain Exchange between Two Independent Type I Polyketide Synthases in the Same Producer Strain of Macrolide Antibiotics.</title>
        <authorList>
            <person name="Kudo F."/>
            <person name="Kishikawa K."/>
            <person name="Tsuboi K."/>
            <person name="Kido T."/>
            <person name="Usui T."/>
            <person name="Hashimoto J."/>
            <person name="Shin-Ya K."/>
            <person name="Miyanaga A."/>
            <person name="Eguchi T."/>
        </authorList>
    </citation>
    <scope>NUCLEOTIDE SEQUENCE [LARGE SCALE GENOMIC DNA]</scope>
    <source>
        <strain evidence="3 4">A-8890</strain>
    </source>
</reference>
<dbReference type="Proteomes" id="UP001321542">
    <property type="component" value="Chromosome"/>
</dbReference>
<dbReference type="Gene3D" id="1.50.10.10">
    <property type="match status" value="1"/>
</dbReference>
<keyword evidence="4" id="KW-1185">Reference proteome</keyword>
<dbReference type="InterPro" id="IPR008902">
    <property type="entry name" value="Rhamnosid_concanavalin"/>
</dbReference>
<dbReference type="PANTHER" id="PTHR34987:SF4">
    <property type="entry name" value="ALPHA-L-RHAMNOSIDASE C-TERMINAL DOMAIN-CONTAINING PROTEIN"/>
    <property type="match status" value="1"/>
</dbReference>
<dbReference type="Pfam" id="PF17389">
    <property type="entry name" value="Bac_rhamnosid6H"/>
    <property type="match status" value="1"/>
</dbReference>
<reference evidence="3 4" key="1">
    <citation type="journal article" date="2010" name="ChemBioChem">
        <title>Cloning and characterization of the biosynthetic gene cluster of 16-membered macrolide antibiotic FD-891: involvement of a dual functional cytochrome P450 monooxygenase catalyzing epoxidation and hydroxylation.</title>
        <authorList>
            <person name="Kudo F."/>
            <person name="Motegi A."/>
            <person name="Mizoue K."/>
            <person name="Eguchi T."/>
        </authorList>
    </citation>
    <scope>NUCLEOTIDE SEQUENCE [LARGE SCALE GENOMIC DNA]</scope>
    <source>
        <strain evidence="3 4">A-8890</strain>
    </source>
</reference>
<evidence type="ECO:0008006" key="5">
    <source>
        <dbReference type="Google" id="ProtNLM"/>
    </source>
</evidence>
<accession>A0ABM7F063</accession>
<evidence type="ECO:0000313" key="3">
    <source>
        <dbReference type="EMBL" id="BBC29062.1"/>
    </source>
</evidence>
<dbReference type="InterPro" id="IPR012341">
    <property type="entry name" value="6hp_glycosidase-like_sf"/>
</dbReference>
<evidence type="ECO:0000259" key="2">
    <source>
        <dbReference type="Pfam" id="PF17389"/>
    </source>
</evidence>
<gene>
    <name evidence="3" type="ORF">SGFS_003530</name>
</gene>
<evidence type="ECO:0000313" key="4">
    <source>
        <dbReference type="Proteomes" id="UP001321542"/>
    </source>
</evidence>
<dbReference type="RefSeq" id="WP_286247036.1">
    <property type="nucleotide sequence ID" value="NZ_AP018448.1"/>
</dbReference>
<evidence type="ECO:0000259" key="1">
    <source>
        <dbReference type="Pfam" id="PF05592"/>
    </source>
</evidence>